<sequence length="462" mass="51944">AVSSLRQLSGGPWSDHRRLKHYRPTRPFKDVDYFLGAIIAFTIGERFVRKRSILLGTTIMSVGTILQAGSFSLPRMFVGRVVLGVGNRINTATASIWQTETSPPWWAGKLVMLEMVMNIAGFALVNWINYGLPAYHSGVVRLPEVCRLHCSSFLSSFCLLPFHGFPSLQDGSCRTAMKSRPSSIHYERQNSIGRSQLIFNWKKNIAPKTMRRLPLGAGTQFMQQLQGINIMSYNLPTVLIDAFGLSNRMPRLLTACNSVSYFVFTCASAPLVERWGRRGLMLLSTAGQFLAFLIITILLRYTDGNEKVAEGSIVFFFLLYIAFGLGMLGIPWLYPTEISSLPMRTKSAAVATATNWICNFVIVEITPIGNQNIGWRFWIVWSVLSAAFISVIYFFYPETANCSLEDLNIYYRSNPSPIVTKDLDAVCVQRPMKYIQHEEEEIMKNAKSTGVNQDKAHAEHAE</sequence>
<dbReference type="PANTHER" id="PTHR48022:SF26">
    <property type="entry name" value="MAJOR FACILITATOR SUPERFAMILY (MFS) PROFILE DOMAIN-CONTAINING PROTEIN-RELATED"/>
    <property type="match status" value="1"/>
</dbReference>
<dbReference type="SUPFAM" id="SSF103473">
    <property type="entry name" value="MFS general substrate transporter"/>
    <property type="match status" value="1"/>
</dbReference>
<dbReference type="RefSeq" id="XP_056479086.1">
    <property type="nucleotide sequence ID" value="XM_056614045.1"/>
</dbReference>
<organism evidence="9 10">
    <name type="scientific">Penicillium argentinense</name>
    <dbReference type="NCBI Taxonomy" id="1131581"/>
    <lineage>
        <taxon>Eukaryota</taxon>
        <taxon>Fungi</taxon>
        <taxon>Dikarya</taxon>
        <taxon>Ascomycota</taxon>
        <taxon>Pezizomycotina</taxon>
        <taxon>Eurotiomycetes</taxon>
        <taxon>Eurotiomycetidae</taxon>
        <taxon>Eurotiales</taxon>
        <taxon>Aspergillaceae</taxon>
        <taxon>Penicillium</taxon>
    </lineage>
</organism>
<feature type="transmembrane region" description="Helical" evidence="7">
    <location>
        <begin position="278"/>
        <end position="301"/>
    </location>
</feature>
<keyword evidence="5 7" id="KW-1133">Transmembrane helix</keyword>
<dbReference type="InterPro" id="IPR003663">
    <property type="entry name" value="Sugar/inositol_transpt"/>
</dbReference>
<protein>
    <recommendedName>
        <fullName evidence="8">Major facilitator superfamily (MFS) profile domain-containing protein</fullName>
    </recommendedName>
</protein>
<keyword evidence="10" id="KW-1185">Reference proteome</keyword>
<dbReference type="PROSITE" id="PS50850">
    <property type="entry name" value="MFS"/>
    <property type="match status" value="1"/>
</dbReference>
<feature type="transmembrane region" description="Helical" evidence="7">
    <location>
        <begin position="110"/>
        <end position="132"/>
    </location>
</feature>
<feature type="transmembrane region" description="Helical" evidence="7">
    <location>
        <begin position="313"/>
        <end position="334"/>
    </location>
</feature>
<dbReference type="OrthoDB" id="6339427at2759"/>
<dbReference type="Gene3D" id="1.20.1250.20">
    <property type="entry name" value="MFS general substrate transporter like domains"/>
    <property type="match status" value="2"/>
</dbReference>
<feature type="domain" description="Major facilitator superfamily (MFS) profile" evidence="8">
    <location>
        <begin position="1"/>
        <end position="400"/>
    </location>
</feature>
<dbReference type="InterPro" id="IPR050360">
    <property type="entry name" value="MFS_Sugar_Transporters"/>
</dbReference>
<feature type="transmembrane region" description="Helical" evidence="7">
    <location>
        <begin position="53"/>
        <end position="73"/>
    </location>
</feature>
<evidence type="ECO:0000259" key="8">
    <source>
        <dbReference type="PROSITE" id="PS50850"/>
    </source>
</evidence>
<feature type="transmembrane region" description="Helical" evidence="7">
    <location>
        <begin position="346"/>
        <end position="365"/>
    </location>
</feature>
<dbReference type="GO" id="GO:0005351">
    <property type="term" value="F:carbohydrate:proton symporter activity"/>
    <property type="evidence" value="ECO:0007669"/>
    <property type="project" value="TreeGrafter"/>
</dbReference>
<gene>
    <name evidence="9" type="ORF">N7532_001551</name>
</gene>
<accession>A0A9W9KMJ5</accession>
<dbReference type="PRINTS" id="PR00171">
    <property type="entry name" value="SUGRTRNSPORT"/>
</dbReference>
<dbReference type="PROSITE" id="PS00216">
    <property type="entry name" value="SUGAR_TRANSPORT_1"/>
    <property type="match status" value="1"/>
</dbReference>
<name>A0A9W9KMJ5_9EURO</name>
<evidence type="ECO:0000313" key="10">
    <source>
        <dbReference type="Proteomes" id="UP001149074"/>
    </source>
</evidence>
<feature type="transmembrane region" description="Helical" evidence="7">
    <location>
        <begin position="377"/>
        <end position="396"/>
    </location>
</feature>
<dbReference type="GeneID" id="81353024"/>
<dbReference type="InterPro" id="IPR020846">
    <property type="entry name" value="MFS_dom"/>
</dbReference>
<comment type="caution">
    <text evidence="9">The sequence shown here is derived from an EMBL/GenBank/DDBJ whole genome shotgun (WGS) entry which is preliminary data.</text>
</comment>
<keyword evidence="4 7" id="KW-0812">Transmembrane</keyword>
<evidence type="ECO:0000256" key="4">
    <source>
        <dbReference type="ARBA" id="ARBA00022692"/>
    </source>
</evidence>
<comment type="similarity">
    <text evidence="2">Belongs to the major facilitator superfamily. Sugar transporter (TC 2.A.1.1) family.</text>
</comment>
<comment type="subcellular location">
    <subcellularLocation>
        <location evidence="1">Membrane</location>
        <topology evidence="1">Multi-pass membrane protein</topology>
    </subcellularLocation>
</comment>
<reference evidence="9" key="1">
    <citation type="submission" date="2022-11" db="EMBL/GenBank/DDBJ databases">
        <authorList>
            <person name="Petersen C."/>
        </authorList>
    </citation>
    <scope>NUCLEOTIDE SEQUENCE</scope>
    <source>
        <strain evidence="9">IBT 30761</strain>
    </source>
</reference>
<keyword evidence="6 7" id="KW-0472">Membrane</keyword>
<evidence type="ECO:0000256" key="6">
    <source>
        <dbReference type="ARBA" id="ARBA00023136"/>
    </source>
</evidence>
<reference evidence="9" key="2">
    <citation type="journal article" date="2023" name="IMA Fungus">
        <title>Comparative genomic study of the Penicillium genus elucidates a diverse pangenome and 15 lateral gene transfer events.</title>
        <authorList>
            <person name="Petersen C."/>
            <person name="Sorensen T."/>
            <person name="Nielsen M.R."/>
            <person name="Sondergaard T.E."/>
            <person name="Sorensen J.L."/>
            <person name="Fitzpatrick D.A."/>
            <person name="Frisvad J.C."/>
            <person name="Nielsen K.L."/>
        </authorList>
    </citation>
    <scope>NUCLEOTIDE SEQUENCE</scope>
    <source>
        <strain evidence="9">IBT 30761</strain>
    </source>
</reference>
<evidence type="ECO:0000256" key="3">
    <source>
        <dbReference type="ARBA" id="ARBA00022448"/>
    </source>
</evidence>
<dbReference type="PANTHER" id="PTHR48022">
    <property type="entry name" value="PLASTIDIC GLUCOSE TRANSPORTER 4"/>
    <property type="match status" value="1"/>
</dbReference>
<evidence type="ECO:0000256" key="2">
    <source>
        <dbReference type="ARBA" id="ARBA00010992"/>
    </source>
</evidence>
<evidence type="ECO:0000256" key="1">
    <source>
        <dbReference type="ARBA" id="ARBA00004141"/>
    </source>
</evidence>
<dbReference type="EMBL" id="JAPQKI010000002">
    <property type="protein sequence ID" value="KAJ5111016.1"/>
    <property type="molecule type" value="Genomic_DNA"/>
</dbReference>
<dbReference type="AlphaFoldDB" id="A0A9W9KMJ5"/>
<evidence type="ECO:0000313" key="9">
    <source>
        <dbReference type="EMBL" id="KAJ5111016.1"/>
    </source>
</evidence>
<dbReference type="GO" id="GO:0016020">
    <property type="term" value="C:membrane"/>
    <property type="evidence" value="ECO:0007669"/>
    <property type="project" value="UniProtKB-SubCell"/>
</dbReference>
<dbReference type="InterPro" id="IPR005828">
    <property type="entry name" value="MFS_sugar_transport-like"/>
</dbReference>
<evidence type="ECO:0000256" key="5">
    <source>
        <dbReference type="ARBA" id="ARBA00022989"/>
    </source>
</evidence>
<dbReference type="InterPro" id="IPR005829">
    <property type="entry name" value="Sugar_transporter_CS"/>
</dbReference>
<dbReference type="InterPro" id="IPR036259">
    <property type="entry name" value="MFS_trans_sf"/>
</dbReference>
<feature type="non-terminal residue" evidence="9">
    <location>
        <position position="1"/>
    </location>
</feature>
<keyword evidence="3" id="KW-0813">Transport</keyword>
<proteinExistence type="inferred from homology"/>
<dbReference type="Pfam" id="PF00083">
    <property type="entry name" value="Sugar_tr"/>
    <property type="match status" value="2"/>
</dbReference>
<evidence type="ECO:0000256" key="7">
    <source>
        <dbReference type="SAM" id="Phobius"/>
    </source>
</evidence>
<dbReference type="Proteomes" id="UP001149074">
    <property type="component" value="Unassembled WGS sequence"/>
</dbReference>